<dbReference type="GO" id="GO:0017168">
    <property type="term" value="F:5-oxoprolinase (ATP-hydrolyzing) activity"/>
    <property type="evidence" value="ECO:0007669"/>
    <property type="project" value="TreeGrafter"/>
</dbReference>
<dbReference type="AlphaFoldDB" id="A0A918XT67"/>
<dbReference type="InterPro" id="IPR003692">
    <property type="entry name" value="Hydantoinase_B"/>
</dbReference>
<gene>
    <name evidence="3" type="primary">hyuB</name>
    <name evidence="3" type="ORF">GCM10017083_31460</name>
</gene>
<evidence type="ECO:0000256" key="1">
    <source>
        <dbReference type="SAM" id="MobiDB-lite"/>
    </source>
</evidence>
<dbReference type="PANTHER" id="PTHR11365">
    <property type="entry name" value="5-OXOPROLINASE RELATED"/>
    <property type="match status" value="1"/>
</dbReference>
<feature type="region of interest" description="Disordered" evidence="1">
    <location>
        <begin position="512"/>
        <end position="559"/>
    </location>
</feature>
<organism evidence="3 4">
    <name type="scientific">Thalassobaculum fulvum</name>
    <dbReference type="NCBI Taxonomy" id="1633335"/>
    <lineage>
        <taxon>Bacteria</taxon>
        <taxon>Pseudomonadati</taxon>
        <taxon>Pseudomonadota</taxon>
        <taxon>Alphaproteobacteria</taxon>
        <taxon>Rhodospirillales</taxon>
        <taxon>Thalassobaculaceae</taxon>
        <taxon>Thalassobaculum</taxon>
    </lineage>
</organism>
<dbReference type="EMBL" id="BMZS01000007">
    <property type="protein sequence ID" value="GHD54208.1"/>
    <property type="molecule type" value="Genomic_DNA"/>
</dbReference>
<evidence type="ECO:0000313" key="4">
    <source>
        <dbReference type="Proteomes" id="UP000630353"/>
    </source>
</evidence>
<dbReference type="Pfam" id="PF02538">
    <property type="entry name" value="Hydantoinase_B"/>
    <property type="match status" value="1"/>
</dbReference>
<protein>
    <submittedName>
        <fullName evidence="3">N-methylhydantoinase B</fullName>
    </submittedName>
</protein>
<keyword evidence="4" id="KW-1185">Reference proteome</keyword>
<dbReference type="RefSeq" id="WP_189991278.1">
    <property type="nucleotide sequence ID" value="NZ_BMZS01000007.1"/>
</dbReference>
<comment type="caution">
    <text evidence="3">The sequence shown here is derived from an EMBL/GenBank/DDBJ whole genome shotgun (WGS) entry which is preliminary data.</text>
</comment>
<feature type="domain" description="Hydantoinase B/oxoprolinase" evidence="2">
    <location>
        <begin position="5"/>
        <end position="529"/>
    </location>
</feature>
<sequence length="559" mass="59596">MTAPDPITISVIHHRLTGIVEEMGEAMLRTSFSQILNSSRDFSTAICGADSQLVAQAEHIPVHVGALQPAAKAVIQAFGDDVHPGDVFLLNDPYAGGSHLPDVTAFVPIFLDGALTFWAINRAHHSDIGGATYGAYNASAREIWQEGIRLPPIRFYDKGVMRPDMLRMLKANVRHARDFEGDLSAQIGSVLLADRRVKALAREFDRATIVAAVDRMLEATEAQTRESIAEWKDGTYIGEAWLDDDGRGNDDILIRAKVTVDGSSLTVDLRECAPQVTSFVNSSPANTRSAVIVALSVLLDKEIAKNEGMVRPLTILTTRGTIVDPDPGLPVTMCTSHCSNEIIEAVVTALSGACPEQAMGGWGRRLRIAIKGVDPRNDRPFIWHMFHARPGGGASSGGDGWHNAGEWHSAGGLKFGSVEVAEARFPLFFGRHEFRPDSGGDGRYVGGTGVDLDLTVETEQPAVANTAGDGLRHGARGMLGGHDGAPHHYLMHPPGADTVVLASKAEGIRVPPGTTFEIHSGGGGGWGPPEQRDPAARARDARDGLVSAPNTAPNAGGDR</sequence>
<name>A0A918XT67_9PROT</name>
<dbReference type="GO" id="GO:0006749">
    <property type="term" value="P:glutathione metabolic process"/>
    <property type="evidence" value="ECO:0007669"/>
    <property type="project" value="TreeGrafter"/>
</dbReference>
<reference evidence="3" key="2">
    <citation type="submission" date="2020-09" db="EMBL/GenBank/DDBJ databases">
        <authorList>
            <person name="Sun Q."/>
            <person name="Kim S."/>
        </authorList>
    </citation>
    <scope>NUCLEOTIDE SEQUENCE</scope>
    <source>
        <strain evidence="3">KCTC 42651</strain>
    </source>
</reference>
<dbReference type="GO" id="GO:0005829">
    <property type="term" value="C:cytosol"/>
    <property type="evidence" value="ECO:0007669"/>
    <property type="project" value="TreeGrafter"/>
</dbReference>
<evidence type="ECO:0000313" key="3">
    <source>
        <dbReference type="EMBL" id="GHD54208.1"/>
    </source>
</evidence>
<dbReference type="Proteomes" id="UP000630353">
    <property type="component" value="Unassembled WGS sequence"/>
</dbReference>
<dbReference type="PANTHER" id="PTHR11365:SF23">
    <property type="entry name" value="HYPOTHETICAL 5-OXOPROLINASE (EUROFUNG)-RELATED"/>
    <property type="match status" value="1"/>
</dbReference>
<proteinExistence type="predicted"/>
<accession>A0A918XT67</accession>
<feature type="compositionally biased region" description="Basic and acidic residues" evidence="1">
    <location>
        <begin position="530"/>
        <end position="543"/>
    </location>
</feature>
<evidence type="ECO:0000259" key="2">
    <source>
        <dbReference type="Pfam" id="PF02538"/>
    </source>
</evidence>
<reference evidence="3" key="1">
    <citation type="journal article" date="2014" name="Int. J. Syst. Evol. Microbiol.">
        <title>Complete genome sequence of Corynebacterium casei LMG S-19264T (=DSM 44701T), isolated from a smear-ripened cheese.</title>
        <authorList>
            <consortium name="US DOE Joint Genome Institute (JGI-PGF)"/>
            <person name="Walter F."/>
            <person name="Albersmeier A."/>
            <person name="Kalinowski J."/>
            <person name="Ruckert C."/>
        </authorList>
    </citation>
    <scope>NUCLEOTIDE SEQUENCE</scope>
    <source>
        <strain evidence="3">KCTC 42651</strain>
    </source>
</reference>
<dbReference type="InterPro" id="IPR045079">
    <property type="entry name" value="Oxoprolinase-like"/>
</dbReference>